<keyword evidence="1" id="KW-0805">Transcription regulation</keyword>
<evidence type="ECO:0000313" key="7">
    <source>
        <dbReference type="Proteomes" id="UP000694546"/>
    </source>
</evidence>
<dbReference type="GeneTree" id="ENSGT00940000163584"/>
<sequence length="562" mass="62148">MAESSAQCEAGARQDKGAEVGEKSFVSNLHGFMKERGTAIERIPHLGFKQINLWKIYKAVGNLGGYDSVTARRLWKSVYDDLGGSPGSTSAATCTRRHYERLVLPFDRHLRGETDKPLPQGKPRKQYRRNMEKAGKERGKRKTVRMEKELREAQRITKATVQVEAGTQAYAAPWPISRPPLSCPQTNREPAVVCTAAYDGSRSLCVPLPASQPLSDHMVSPPGMGLSPLEKKKRMAQASLSQPSHLQDDDKDRPSVIHRPLPQATQLPAPKCTTLEDSPRPVSTSSSRCSSPHSSLSSEDLPAAAGGKPEPNGATPRQYVTLVSGRSRLVADNKFCSAITKGQVIPFPGTQLLKADAIGNENKDSVWRAVPKVSGRESARTCPKATSSSYFGVHTNWPPAPNSSFTKVLPKPAQPLKPTPLPRGYKIDQGWPTQPHDQSVKKRHHLPPWIYQTSERRDKSKRFLTSEPRPLHGGSQPPPSYLFTDYGRAVRDSMPQPPPLQAFLPERMRTAHSQPLYHQAPVGLSHPAHFYSYPSYYLSAWSDQSEYARAGVSPQSVYPRKL</sequence>
<dbReference type="Gene3D" id="1.10.150.60">
    <property type="entry name" value="ARID DNA-binding domain"/>
    <property type="match status" value="1"/>
</dbReference>
<dbReference type="InterPro" id="IPR051232">
    <property type="entry name" value="ARID/SWI1_ChromRemod"/>
</dbReference>
<dbReference type="SUPFAM" id="SSF46774">
    <property type="entry name" value="ARID-like"/>
    <property type="match status" value="1"/>
</dbReference>
<feature type="region of interest" description="Disordered" evidence="4">
    <location>
        <begin position="457"/>
        <end position="479"/>
    </location>
</feature>
<dbReference type="OMA" id="RPSVICC"/>
<reference evidence="6" key="2">
    <citation type="submission" date="2025-09" db="UniProtKB">
        <authorList>
            <consortium name="Ensembl"/>
        </authorList>
    </citation>
    <scope>IDENTIFICATION</scope>
</reference>
<name>A0A8C5BH74_GADMO</name>
<dbReference type="SMART" id="SM00501">
    <property type="entry name" value="BRIGHT"/>
    <property type="match status" value="1"/>
</dbReference>
<dbReference type="InterPro" id="IPR036431">
    <property type="entry name" value="ARID_dom_sf"/>
</dbReference>
<evidence type="ECO:0000259" key="5">
    <source>
        <dbReference type="PROSITE" id="PS51011"/>
    </source>
</evidence>
<dbReference type="Proteomes" id="UP000694546">
    <property type="component" value="Chromosome 11"/>
</dbReference>
<feature type="region of interest" description="Disordered" evidence="4">
    <location>
        <begin position="110"/>
        <end position="145"/>
    </location>
</feature>
<feature type="compositionally biased region" description="Basic and acidic residues" evidence="4">
    <location>
        <begin position="246"/>
        <end position="255"/>
    </location>
</feature>
<dbReference type="PROSITE" id="PS51011">
    <property type="entry name" value="ARID"/>
    <property type="match status" value="1"/>
</dbReference>
<dbReference type="GO" id="GO:0005634">
    <property type="term" value="C:nucleus"/>
    <property type="evidence" value="ECO:0007669"/>
    <property type="project" value="UniProtKB-SubCell"/>
</dbReference>
<evidence type="ECO:0000313" key="6">
    <source>
        <dbReference type="Ensembl" id="ENSGMOP00000044160.1"/>
    </source>
</evidence>
<keyword evidence="3" id="KW-0539">Nucleus</keyword>
<dbReference type="PANTHER" id="PTHR13964">
    <property type="entry name" value="RBP-RELATED"/>
    <property type="match status" value="1"/>
</dbReference>
<keyword evidence="7" id="KW-1185">Reference proteome</keyword>
<evidence type="ECO:0000256" key="3">
    <source>
        <dbReference type="ARBA" id="ARBA00023242"/>
    </source>
</evidence>
<dbReference type="PANTHER" id="PTHR13964:SF25">
    <property type="entry name" value="AT-RICH INTERACTIVE DOMAIN-CONTAINING PROTEIN 5A"/>
    <property type="match status" value="1"/>
</dbReference>
<evidence type="ECO:0000256" key="1">
    <source>
        <dbReference type="ARBA" id="ARBA00023015"/>
    </source>
</evidence>
<feature type="domain" description="ARID" evidence="5">
    <location>
        <begin position="19"/>
        <end position="111"/>
    </location>
</feature>
<keyword evidence="2" id="KW-0804">Transcription</keyword>
<dbReference type="Pfam" id="PF01388">
    <property type="entry name" value="ARID"/>
    <property type="match status" value="1"/>
</dbReference>
<organism evidence="6 7">
    <name type="scientific">Gadus morhua</name>
    <name type="common">Atlantic cod</name>
    <dbReference type="NCBI Taxonomy" id="8049"/>
    <lineage>
        <taxon>Eukaryota</taxon>
        <taxon>Metazoa</taxon>
        <taxon>Chordata</taxon>
        <taxon>Craniata</taxon>
        <taxon>Vertebrata</taxon>
        <taxon>Euteleostomi</taxon>
        <taxon>Actinopterygii</taxon>
        <taxon>Neopterygii</taxon>
        <taxon>Teleostei</taxon>
        <taxon>Neoteleostei</taxon>
        <taxon>Acanthomorphata</taxon>
        <taxon>Zeiogadaria</taxon>
        <taxon>Gadariae</taxon>
        <taxon>Gadiformes</taxon>
        <taxon>Gadoidei</taxon>
        <taxon>Gadidae</taxon>
        <taxon>Gadus</taxon>
    </lineage>
</organism>
<proteinExistence type="predicted"/>
<dbReference type="SMART" id="SM01014">
    <property type="entry name" value="ARID"/>
    <property type="match status" value="1"/>
</dbReference>
<dbReference type="InterPro" id="IPR001606">
    <property type="entry name" value="ARID_dom"/>
</dbReference>
<feature type="compositionally biased region" description="Low complexity" evidence="4">
    <location>
        <begin position="280"/>
        <end position="298"/>
    </location>
</feature>
<reference evidence="6" key="1">
    <citation type="submission" date="2025-08" db="UniProtKB">
        <authorList>
            <consortium name="Ensembl"/>
        </authorList>
    </citation>
    <scope>IDENTIFICATION</scope>
</reference>
<dbReference type="GO" id="GO:0000976">
    <property type="term" value="F:transcription cis-regulatory region binding"/>
    <property type="evidence" value="ECO:0007669"/>
    <property type="project" value="TreeGrafter"/>
</dbReference>
<accession>A0A8C5BH74</accession>
<dbReference type="AlphaFoldDB" id="A0A8C5BH74"/>
<feature type="region of interest" description="Disordered" evidence="4">
    <location>
        <begin position="212"/>
        <end position="317"/>
    </location>
</feature>
<evidence type="ECO:0000256" key="2">
    <source>
        <dbReference type="ARBA" id="ARBA00023163"/>
    </source>
</evidence>
<protein>
    <submittedName>
        <fullName evidence="6">AT-rich interactive domain 5A</fullName>
    </submittedName>
</protein>
<dbReference type="GO" id="GO:0006357">
    <property type="term" value="P:regulation of transcription by RNA polymerase II"/>
    <property type="evidence" value="ECO:0007669"/>
    <property type="project" value="TreeGrafter"/>
</dbReference>
<evidence type="ECO:0000256" key="4">
    <source>
        <dbReference type="SAM" id="MobiDB-lite"/>
    </source>
</evidence>
<dbReference type="Ensembl" id="ENSGMOT00000059520.1">
    <property type="protein sequence ID" value="ENSGMOP00000044160.1"/>
    <property type="gene ID" value="ENSGMOG00000036172.1"/>
</dbReference>